<keyword evidence="1" id="KW-1185">Reference proteome</keyword>
<reference evidence="1" key="1">
    <citation type="journal article" date="2014" name="Nat. Commun.">
        <title>The tobacco genome sequence and its comparison with those of tomato and potato.</title>
        <authorList>
            <person name="Sierro N."/>
            <person name="Battey J.N."/>
            <person name="Ouadi S."/>
            <person name="Bakaher N."/>
            <person name="Bovet L."/>
            <person name="Willig A."/>
            <person name="Goepfert S."/>
            <person name="Peitsch M.C."/>
            <person name="Ivanov N.V."/>
        </authorList>
    </citation>
    <scope>NUCLEOTIDE SEQUENCE [LARGE SCALE GENOMIC DNA]</scope>
</reference>
<organism evidence="1 2">
    <name type="scientific">Nicotiana tabacum</name>
    <name type="common">Common tobacco</name>
    <dbReference type="NCBI Taxonomy" id="4097"/>
    <lineage>
        <taxon>Eukaryota</taxon>
        <taxon>Viridiplantae</taxon>
        <taxon>Streptophyta</taxon>
        <taxon>Embryophyta</taxon>
        <taxon>Tracheophyta</taxon>
        <taxon>Spermatophyta</taxon>
        <taxon>Magnoliopsida</taxon>
        <taxon>eudicotyledons</taxon>
        <taxon>Gunneridae</taxon>
        <taxon>Pentapetalae</taxon>
        <taxon>asterids</taxon>
        <taxon>lamiids</taxon>
        <taxon>Solanales</taxon>
        <taxon>Solanaceae</taxon>
        <taxon>Nicotianoideae</taxon>
        <taxon>Nicotianeae</taxon>
        <taxon>Nicotiana</taxon>
    </lineage>
</organism>
<evidence type="ECO:0000313" key="2">
    <source>
        <dbReference type="RefSeq" id="XP_075111608.1"/>
    </source>
</evidence>
<name>A0AC58UQ32_TOBAC</name>
<protein>
    <submittedName>
        <fullName evidence="2">Uncharacterized protein LOC142181871</fullName>
    </submittedName>
</protein>
<proteinExistence type="predicted"/>
<sequence length="138" mass="16053">MRNVTPFIILRQKLKIVKKALTSWSTETFGDNFKQIASLEDVIKVHEVEFELNPTYQNRAKHLRVKKRGKPSNVVIKLYMAKAYDRLSWLFLTKVLRQIGFDEKIIDMLYMLVSNNCYLVLLNGHATGFFKSKGGEAR</sequence>
<reference evidence="2" key="2">
    <citation type="submission" date="2025-08" db="UniProtKB">
        <authorList>
            <consortium name="RefSeq"/>
        </authorList>
    </citation>
    <scope>IDENTIFICATION</scope>
    <source>
        <tissue evidence="2">Leaf</tissue>
    </source>
</reference>
<evidence type="ECO:0000313" key="1">
    <source>
        <dbReference type="Proteomes" id="UP000790787"/>
    </source>
</evidence>
<dbReference type="Proteomes" id="UP000790787">
    <property type="component" value="Chromosome 6"/>
</dbReference>
<accession>A0AC58UQ32</accession>
<gene>
    <name evidence="2" type="primary">LOC142181871</name>
</gene>
<dbReference type="RefSeq" id="XP_075111608.1">
    <property type="nucleotide sequence ID" value="XM_075255507.1"/>
</dbReference>